<comment type="caution">
    <text evidence="9">The sequence shown here is derived from an EMBL/GenBank/DDBJ whole genome shotgun (WGS) entry which is preliminary data.</text>
</comment>
<dbReference type="PROSITE" id="PS50109">
    <property type="entry name" value="HIS_KIN"/>
    <property type="match status" value="1"/>
</dbReference>
<dbReference type="PANTHER" id="PTHR45453">
    <property type="entry name" value="PHOSPHATE REGULON SENSOR PROTEIN PHOR"/>
    <property type="match status" value="1"/>
</dbReference>
<dbReference type="InterPro" id="IPR003594">
    <property type="entry name" value="HATPase_dom"/>
</dbReference>
<dbReference type="Gene3D" id="1.10.287.130">
    <property type="match status" value="1"/>
</dbReference>
<keyword evidence="4" id="KW-0597">Phosphoprotein</keyword>
<dbReference type="GO" id="GO:0005886">
    <property type="term" value="C:plasma membrane"/>
    <property type="evidence" value="ECO:0007669"/>
    <property type="project" value="TreeGrafter"/>
</dbReference>
<keyword evidence="6 9" id="KW-0418">Kinase</keyword>
<protein>
    <recommendedName>
        <fullName evidence="3">histidine kinase</fullName>
        <ecNumber evidence="3">2.7.13.3</ecNumber>
    </recommendedName>
</protein>
<dbReference type="CDD" id="cd00075">
    <property type="entry name" value="HATPase"/>
    <property type="match status" value="1"/>
</dbReference>
<name>A0A5M9HXI2_9FIRM</name>
<dbReference type="InterPro" id="IPR003661">
    <property type="entry name" value="HisK_dim/P_dom"/>
</dbReference>
<feature type="domain" description="Histidine kinase" evidence="8">
    <location>
        <begin position="55"/>
        <end position="268"/>
    </location>
</feature>
<evidence type="ECO:0000313" key="10">
    <source>
        <dbReference type="Proteomes" id="UP000322025"/>
    </source>
</evidence>
<evidence type="ECO:0000313" key="9">
    <source>
        <dbReference type="EMBL" id="KAA8501323.1"/>
    </source>
</evidence>
<dbReference type="SUPFAM" id="SSF47384">
    <property type="entry name" value="Homodimeric domain of signal transducing histidine kinase"/>
    <property type="match status" value="1"/>
</dbReference>
<gene>
    <name evidence="9" type="ORF">FNY66_09115</name>
</gene>
<evidence type="ECO:0000256" key="5">
    <source>
        <dbReference type="ARBA" id="ARBA00022679"/>
    </source>
</evidence>
<dbReference type="GO" id="GO:0016036">
    <property type="term" value="P:cellular response to phosphate starvation"/>
    <property type="evidence" value="ECO:0007669"/>
    <property type="project" value="TreeGrafter"/>
</dbReference>
<dbReference type="SUPFAM" id="SSF55874">
    <property type="entry name" value="ATPase domain of HSP90 chaperone/DNA topoisomerase II/histidine kinase"/>
    <property type="match status" value="1"/>
</dbReference>
<dbReference type="GO" id="GO:0000155">
    <property type="term" value="F:phosphorelay sensor kinase activity"/>
    <property type="evidence" value="ECO:0007669"/>
    <property type="project" value="InterPro"/>
</dbReference>
<dbReference type="AlphaFoldDB" id="A0A5M9HXI2"/>
<dbReference type="InterPro" id="IPR036890">
    <property type="entry name" value="HATPase_C_sf"/>
</dbReference>
<dbReference type="InterPro" id="IPR036097">
    <property type="entry name" value="HisK_dim/P_sf"/>
</dbReference>
<dbReference type="Gene3D" id="3.30.565.10">
    <property type="entry name" value="Histidine kinase-like ATPase, C-terminal domain"/>
    <property type="match status" value="1"/>
</dbReference>
<dbReference type="EC" id="2.7.13.3" evidence="3"/>
<evidence type="ECO:0000256" key="4">
    <source>
        <dbReference type="ARBA" id="ARBA00022553"/>
    </source>
</evidence>
<dbReference type="GO" id="GO:0004721">
    <property type="term" value="F:phosphoprotein phosphatase activity"/>
    <property type="evidence" value="ECO:0007669"/>
    <property type="project" value="TreeGrafter"/>
</dbReference>
<sequence length="269" mass="30370">MDRILHGSEELVLSSYREGDIAILRDEIYKMTVRLREQSERLSEDKGALADALADISHQIRTPLTTLNIMTARMMKEGDDPGQRERLLREMNRMLERIEWLITALLKMSKLDAGSITLEPAVISMEEFLTRALEPFEIQMELKDQSCEINGAQGITLSADEAWTLEVVRNVLKNSLEYTPAGEKLVIDCSENPVFTEIAVSDNGPGIDPEDMPHLFERFYRGKNAESSSFGIGLALAQSIMSRQNGIIRAENRTGGGSVFRIRFYRQNV</sequence>
<evidence type="ECO:0000259" key="8">
    <source>
        <dbReference type="PROSITE" id="PS50109"/>
    </source>
</evidence>
<dbReference type="OrthoDB" id="9773956at2"/>
<dbReference type="PRINTS" id="PR00344">
    <property type="entry name" value="BCTRLSENSOR"/>
</dbReference>
<dbReference type="Pfam" id="PF00512">
    <property type="entry name" value="HisKA"/>
    <property type="match status" value="1"/>
</dbReference>
<keyword evidence="5" id="KW-0808">Transferase</keyword>
<comment type="subcellular location">
    <subcellularLocation>
        <location evidence="2">Membrane</location>
    </subcellularLocation>
</comment>
<comment type="catalytic activity">
    <reaction evidence="1">
        <text>ATP + protein L-histidine = ADP + protein N-phospho-L-histidine.</text>
        <dbReference type="EC" id="2.7.13.3"/>
    </reaction>
</comment>
<evidence type="ECO:0000256" key="7">
    <source>
        <dbReference type="ARBA" id="ARBA00023012"/>
    </source>
</evidence>
<keyword evidence="10" id="KW-1185">Reference proteome</keyword>
<keyword evidence="7" id="KW-0902">Two-component regulatory system</keyword>
<dbReference type="InterPro" id="IPR005467">
    <property type="entry name" value="His_kinase_dom"/>
</dbReference>
<evidence type="ECO:0000256" key="6">
    <source>
        <dbReference type="ARBA" id="ARBA00022777"/>
    </source>
</evidence>
<dbReference type="InterPro" id="IPR050351">
    <property type="entry name" value="BphY/WalK/GraS-like"/>
</dbReference>
<evidence type="ECO:0000256" key="2">
    <source>
        <dbReference type="ARBA" id="ARBA00004370"/>
    </source>
</evidence>
<dbReference type="Pfam" id="PF02518">
    <property type="entry name" value="HATPase_c"/>
    <property type="match status" value="1"/>
</dbReference>
<dbReference type="Proteomes" id="UP000322025">
    <property type="component" value="Unassembled WGS sequence"/>
</dbReference>
<accession>A0A5M9HXI2</accession>
<organism evidence="9 10">
    <name type="scientific">Mediterraneibacter catenae</name>
    <dbReference type="NCBI Taxonomy" id="2594882"/>
    <lineage>
        <taxon>Bacteria</taxon>
        <taxon>Bacillati</taxon>
        <taxon>Bacillota</taxon>
        <taxon>Clostridia</taxon>
        <taxon>Lachnospirales</taxon>
        <taxon>Lachnospiraceae</taxon>
        <taxon>Mediterraneibacter</taxon>
    </lineage>
</organism>
<dbReference type="InterPro" id="IPR004358">
    <property type="entry name" value="Sig_transdc_His_kin-like_C"/>
</dbReference>
<dbReference type="PANTHER" id="PTHR45453:SF1">
    <property type="entry name" value="PHOSPHATE REGULON SENSOR PROTEIN PHOR"/>
    <property type="match status" value="1"/>
</dbReference>
<proteinExistence type="predicted"/>
<evidence type="ECO:0000256" key="3">
    <source>
        <dbReference type="ARBA" id="ARBA00012438"/>
    </source>
</evidence>
<dbReference type="EMBL" id="VMSO01000010">
    <property type="protein sequence ID" value="KAA8501323.1"/>
    <property type="molecule type" value="Genomic_DNA"/>
</dbReference>
<reference evidence="9" key="1">
    <citation type="submission" date="2019-07" db="EMBL/GenBank/DDBJ databases">
        <authorList>
            <person name="Wongkuna S."/>
            <person name="Scaria J."/>
        </authorList>
    </citation>
    <scope>NUCLEOTIDE SEQUENCE [LARGE SCALE GENOMIC DNA]</scope>
    <source>
        <strain evidence="9">SW178</strain>
    </source>
</reference>
<dbReference type="SMART" id="SM00387">
    <property type="entry name" value="HATPase_c"/>
    <property type="match status" value="1"/>
</dbReference>
<dbReference type="SMART" id="SM00388">
    <property type="entry name" value="HisKA"/>
    <property type="match status" value="1"/>
</dbReference>
<dbReference type="CDD" id="cd00082">
    <property type="entry name" value="HisKA"/>
    <property type="match status" value="1"/>
</dbReference>
<evidence type="ECO:0000256" key="1">
    <source>
        <dbReference type="ARBA" id="ARBA00000085"/>
    </source>
</evidence>